<gene>
    <name evidence="2" type="ORF">CEXT_783681</name>
</gene>
<sequence length="130" mass="15243">MHDLHLTASNIAQTFISAFDPRWNLFQEAQDENSAPLFQEGQRKHPPPPPLYPSLPFQDQNPRRFLSYIATEELFPHNFTTLTWRHFRFKSITHPGCHGNEGGVMCHRMERIRRYGDGASFLLFQRNVFS</sequence>
<dbReference type="Proteomes" id="UP001054945">
    <property type="component" value="Unassembled WGS sequence"/>
</dbReference>
<organism evidence="2 3">
    <name type="scientific">Caerostris extrusa</name>
    <name type="common">Bark spider</name>
    <name type="synonym">Caerostris bankana</name>
    <dbReference type="NCBI Taxonomy" id="172846"/>
    <lineage>
        <taxon>Eukaryota</taxon>
        <taxon>Metazoa</taxon>
        <taxon>Ecdysozoa</taxon>
        <taxon>Arthropoda</taxon>
        <taxon>Chelicerata</taxon>
        <taxon>Arachnida</taxon>
        <taxon>Araneae</taxon>
        <taxon>Araneomorphae</taxon>
        <taxon>Entelegynae</taxon>
        <taxon>Araneoidea</taxon>
        <taxon>Araneidae</taxon>
        <taxon>Caerostris</taxon>
    </lineage>
</organism>
<reference evidence="2 3" key="1">
    <citation type="submission" date="2021-06" db="EMBL/GenBank/DDBJ databases">
        <title>Caerostris extrusa draft genome.</title>
        <authorList>
            <person name="Kono N."/>
            <person name="Arakawa K."/>
        </authorList>
    </citation>
    <scope>NUCLEOTIDE SEQUENCE [LARGE SCALE GENOMIC DNA]</scope>
</reference>
<dbReference type="AlphaFoldDB" id="A0AAV4NW08"/>
<protein>
    <submittedName>
        <fullName evidence="2">Uncharacterized protein</fullName>
    </submittedName>
</protein>
<evidence type="ECO:0000256" key="1">
    <source>
        <dbReference type="SAM" id="MobiDB-lite"/>
    </source>
</evidence>
<feature type="region of interest" description="Disordered" evidence="1">
    <location>
        <begin position="34"/>
        <end position="53"/>
    </location>
</feature>
<evidence type="ECO:0000313" key="3">
    <source>
        <dbReference type="Proteomes" id="UP001054945"/>
    </source>
</evidence>
<name>A0AAV4NW08_CAEEX</name>
<proteinExistence type="predicted"/>
<evidence type="ECO:0000313" key="2">
    <source>
        <dbReference type="EMBL" id="GIX88951.1"/>
    </source>
</evidence>
<keyword evidence="3" id="KW-1185">Reference proteome</keyword>
<comment type="caution">
    <text evidence="2">The sequence shown here is derived from an EMBL/GenBank/DDBJ whole genome shotgun (WGS) entry which is preliminary data.</text>
</comment>
<accession>A0AAV4NW08</accession>
<dbReference type="EMBL" id="BPLR01021374">
    <property type="protein sequence ID" value="GIX88951.1"/>
    <property type="molecule type" value="Genomic_DNA"/>
</dbReference>